<sequence length="115" mass="11448">MKYLIVCVTLALFGYLDASPVYGNHGGYGGYGGGGYGGGAYGGGQGVVYKEVPSYGYPQVLQSEGSGGVASASAAASAAAVKPGYYQKQLVGGWEIDGGSSGIKVGYGHGYGGHY</sequence>
<dbReference type="EMBL" id="JAMKOV010000004">
    <property type="protein sequence ID" value="KAI8040843.1"/>
    <property type="molecule type" value="Genomic_DNA"/>
</dbReference>
<gene>
    <name evidence="2" type="ORF">M5D96_006786</name>
</gene>
<protein>
    <recommendedName>
        <fullName evidence="4">Chorion protein S15</fullName>
    </recommendedName>
</protein>
<evidence type="ECO:0000256" key="1">
    <source>
        <dbReference type="SAM" id="SignalP"/>
    </source>
</evidence>
<feature type="signal peptide" evidence="1">
    <location>
        <begin position="1"/>
        <end position="18"/>
    </location>
</feature>
<dbReference type="AlphaFoldDB" id="A0A9P9YQ52"/>
<accession>A0A9P9YQ52</accession>
<feature type="chain" id="PRO_5040464281" description="Chorion protein S15" evidence="1">
    <location>
        <begin position="19"/>
        <end position="115"/>
    </location>
</feature>
<comment type="caution">
    <text evidence="2">The sequence shown here is derived from an EMBL/GenBank/DDBJ whole genome shotgun (WGS) entry which is preliminary data.</text>
</comment>
<evidence type="ECO:0008006" key="4">
    <source>
        <dbReference type="Google" id="ProtNLM"/>
    </source>
</evidence>
<keyword evidence="3" id="KW-1185">Reference proteome</keyword>
<dbReference type="Proteomes" id="UP001059596">
    <property type="component" value="Unassembled WGS sequence"/>
</dbReference>
<name>A0A9P9YQ52_9MUSC</name>
<evidence type="ECO:0000313" key="2">
    <source>
        <dbReference type="EMBL" id="KAI8040843.1"/>
    </source>
</evidence>
<organism evidence="2 3">
    <name type="scientific">Drosophila gunungcola</name>
    <name type="common">fruit fly</name>
    <dbReference type="NCBI Taxonomy" id="103775"/>
    <lineage>
        <taxon>Eukaryota</taxon>
        <taxon>Metazoa</taxon>
        <taxon>Ecdysozoa</taxon>
        <taxon>Arthropoda</taxon>
        <taxon>Hexapoda</taxon>
        <taxon>Insecta</taxon>
        <taxon>Pterygota</taxon>
        <taxon>Neoptera</taxon>
        <taxon>Endopterygota</taxon>
        <taxon>Diptera</taxon>
        <taxon>Brachycera</taxon>
        <taxon>Muscomorpha</taxon>
        <taxon>Ephydroidea</taxon>
        <taxon>Drosophilidae</taxon>
        <taxon>Drosophila</taxon>
        <taxon>Sophophora</taxon>
    </lineage>
</organism>
<evidence type="ECO:0000313" key="3">
    <source>
        <dbReference type="Proteomes" id="UP001059596"/>
    </source>
</evidence>
<keyword evidence="1" id="KW-0732">Signal</keyword>
<reference evidence="2" key="1">
    <citation type="journal article" date="2023" name="Genome Biol. Evol.">
        <title>Long-read-based Genome Assembly of Drosophila gunungcola Reveals Fewer Chemosensory Genes in Flower-breeding Species.</title>
        <authorList>
            <person name="Negi A."/>
            <person name="Liao B.Y."/>
            <person name="Yeh S.D."/>
        </authorList>
    </citation>
    <scope>NUCLEOTIDE SEQUENCE</scope>
    <source>
        <strain evidence="2">Sukarami</strain>
    </source>
</reference>
<proteinExistence type="predicted"/>